<name>A0ABD2Q939_9PLAT</name>
<keyword evidence="2" id="KW-1185">Reference proteome</keyword>
<comment type="caution">
    <text evidence="1">The sequence shown here is derived from an EMBL/GenBank/DDBJ whole genome shotgun (WGS) entry which is preliminary data.</text>
</comment>
<dbReference type="Proteomes" id="UP001626550">
    <property type="component" value="Unassembled WGS sequence"/>
</dbReference>
<gene>
    <name evidence="1" type="ORF">Ciccas_005648</name>
</gene>
<sequence>MCGDYPLVVQREHRLSKYVFRYLVQPIFSLSWHSPVNFAEYDQAGLPLLEAFSAKITVQDLPSQIASRYNGLKQSTGLILALKHLLGYMRNITTNDRTAYTFNHYLALLQTWPNVTVYPLKLKQIFQSENDWQLLYQNSSSIVEKYTPSTDGLLSIIDTFDIKLVELTYVGNMPYIFLDDPFAHGNWGPIIDQMGITFRVDDTSKAMARSVAEILKSEALATNRVILIHEPNAAQLPVVMSYMVKTSLMLLSYVSDPVELVDTIIKLPPLESSNYTGETFVLLFNPNSILHQTAKLLSEVSTAKQT</sequence>
<accession>A0ABD2Q939</accession>
<organism evidence="1 2">
    <name type="scientific">Cichlidogyrus casuarinus</name>
    <dbReference type="NCBI Taxonomy" id="1844966"/>
    <lineage>
        <taxon>Eukaryota</taxon>
        <taxon>Metazoa</taxon>
        <taxon>Spiralia</taxon>
        <taxon>Lophotrochozoa</taxon>
        <taxon>Platyhelminthes</taxon>
        <taxon>Monogenea</taxon>
        <taxon>Monopisthocotylea</taxon>
        <taxon>Dactylogyridea</taxon>
        <taxon>Ancyrocephalidae</taxon>
        <taxon>Cichlidogyrus</taxon>
    </lineage>
</organism>
<dbReference type="AlphaFoldDB" id="A0ABD2Q939"/>
<reference evidence="1 2" key="1">
    <citation type="submission" date="2024-11" db="EMBL/GenBank/DDBJ databases">
        <title>Adaptive evolution of stress response genes in parasites aligns with host niche diversity.</title>
        <authorList>
            <person name="Hahn C."/>
            <person name="Resl P."/>
        </authorList>
    </citation>
    <scope>NUCLEOTIDE SEQUENCE [LARGE SCALE GENOMIC DNA]</scope>
    <source>
        <strain evidence="1">EGGRZ-B1_66</strain>
        <tissue evidence="1">Body</tissue>
    </source>
</reference>
<protein>
    <submittedName>
        <fullName evidence="1">Uncharacterized protein</fullName>
    </submittedName>
</protein>
<evidence type="ECO:0000313" key="1">
    <source>
        <dbReference type="EMBL" id="KAL3315717.1"/>
    </source>
</evidence>
<evidence type="ECO:0000313" key="2">
    <source>
        <dbReference type="Proteomes" id="UP001626550"/>
    </source>
</evidence>
<dbReference type="EMBL" id="JBJKFK010000681">
    <property type="protein sequence ID" value="KAL3315717.1"/>
    <property type="molecule type" value="Genomic_DNA"/>
</dbReference>
<proteinExistence type="predicted"/>